<feature type="compositionally biased region" description="Polar residues" evidence="1">
    <location>
        <begin position="820"/>
        <end position="832"/>
    </location>
</feature>
<feature type="compositionally biased region" description="Low complexity" evidence="1">
    <location>
        <begin position="1073"/>
        <end position="1089"/>
    </location>
</feature>
<comment type="caution">
    <text evidence="2">The sequence shown here is derived from an EMBL/GenBank/DDBJ whole genome shotgun (WGS) entry which is preliminary data.</text>
</comment>
<feature type="compositionally biased region" description="Low complexity" evidence="1">
    <location>
        <begin position="1049"/>
        <end position="1063"/>
    </location>
</feature>
<evidence type="ECO:0000313" key="2">
    <source>
        <dbReference type="EMBL" id="CAE8655443.1"/>
    </source>
</evidence>
<dbReference type="EMBL" id="CAJNNW010013470">
    <property type="protein sequence ID" value="CAE8655443.1"/>
    <property type="molecule type" value="Genomic_DNA"/>
</dbReference>
<evidence type="ECO:0000313" key="3">
    <source>
        <dbReference type="Proteomes" id="UP000626109"/>
    </source>
</evidence>
<organism evidence="2 3">
    <name type="scientific">Polarella glacialis</name>
    <name type="common">Dinoflagellate</name>
    <dbReference type="NCBI Taxonomy" id="89957"/>
    <lineage>
        <taxon>Eukaryota</taxon>
        <taxon>Sar</taxon>
        <taxon>Alveolata</taxon>
        <taxon>Dinophyceae</taxon>
        <taxon>Suessiales</taxon>
        <taxon>Suessiaceae</taxon>
        <taxon>Polarella</taxon>
    </lineage>
</organism>
<reference evidence="2" key="1">
    <citation type="submission" date="2021-02" db="EMBL/GenBank/DDBJ databases">
        <authorList>
            <person name="Dougan E. K."/>
            <person name="Rhodes N."/>
            <person name="Thang M."/>
            <person name="Chan C."/>
        </authorList>
    </citation>
    <scope>NUCLEOTIDE SEQUENCE</scope>
</reference>
<feature type="compositionally biased region" description="Low complexity" evidence="1">
    <location>
        <begin position="1125"/>
        <end position="1142"/>
    </location>
</feature>
<gene>
    <name evidence="2" type="ORF">PGLA2088_LOCUS11605</name>
</gene>
<feature type="compositionally biased region" description="Low complexity" evidence="1">
    <location>
        <begin position="1099"/>
        <end position="1115"/>
    </location>
</feature>
<dbReference type="AlphaFoldDB" id="A0A813IRI8"/>
<feature type="region of interest" description="Disordered" evidence="1">
    <location>
        <begin position="735"/>
        <end position="766"/>
    </location>
</feature>
<name>A0A813IRI8_POLGL</name>
<feature type="compositionally biased region" description="Basic residues" evidence="1">
    <location>
        <begin position="1214"/>
        <end position="1223"/>
    </location>
</feature>
<feature type="compositionally biased region" description="Low complexity" evidence="1">
    <location>
        <begin position="906"/>
        <end position="918"/>
    </location>
</feature>
<feature type="compositionally biased region" description="Basic and acidic residues" evidence="1">
    <location>
        <begin position="1168"/>
        <end position="1178"/>
    </location>
</feature>
<feature type="region of interest" description="Disordered" evidence="1">
    <location>
        <begin position="885"/>
        <end position="1223"/>
    </location>
</feature>
<dbReference type="Proteomes" id="UP000626109">
    <property type="component" value="Unassembled WGS sequence"/>
</dbReference>
<protein>
    <submittedName>
        <fullName evidence="2">Uncharacterized protein</fullName>
    </submittedName>
</protein>
<feature type="compositionally biased region" description="Low complexity" evidence="1">
    <location>
        <begin position="809"/>
        <end position="819"/>
    </location>
</feature>
<feature type="compositionally biased region" description="Basic and acidic residues" evidence="1">
    <location>
        <begin position="968"/>
        <end position="978"/>
    </location>
</feature>
<proteinExistence type="predicted"/>
<evidence type="ECO:0000256" key="1">
    <source>
        <dbReference type="SAM" id="MobiDB-lite"/>
    </source>
</evidence>
<accession>A0A813IRI8</accession>
<sequence>MPQLDRRKRGKSKKVWTENGCTYDGKFRVYGGRWSNLEMQKLLLEEVHRATLETVPLAEKLPWAHISNRLGLTKSAVSNGWYHYVLPKLLIFLDADGNKVTDDTFLRQLIRGLRKQLEETDTRITFPSNRHLYRRTLSVWPASHSHSKLFEYMKATDMPEEMRKKPFVQRLVFLSDHMRCDDFLEGDKNKLANLVLQTKQMENAIRALRGEELHSRKRLHKHSRVTKADRRASTAGPVENISDEEETEPIPIQGATARSLRFSKKSSVAVHADELSGWNQEKRREVEDELAVLKAKVLEEREKEFSRSLEPGCTFSGELVEFCRFLRLEESLTSWRKFQAADVCELRKSLHDLGFPLWARPCGALYDAAVMVTDLGSVVDEGLKFGEKKFVPEVEDLKEFKVVSALWPQYQLFRRSSGHPDNRISTGGSSSGQKPWMDEQNEALLRQQHAMEREAWLSSMLEQSGDFMVEDIEDRWWWEFLARLMFFVHSDKSLFRQVQLPWLRHVAALCEELYDGGGDEQLGDRAAQDYFARRRSQEPQQFTLARPLGMDFLWSSVREHWRLRAMCLRRDEEAQQPLLYQKPGERELTEADESAILQQTRELRARTEVIFEKVSVFLWPAMGNFEPEPDVAKKWPNIKEFITSSMQLEDRSEGGLHHLLQRDQYCAGSILAGLVVAYPAHVGRSMTGLHPGLSDSEKQLLISVLPSHAKALGDDKQLLQLLWLWLEKPKDRVKLEMGKKSGRPTQKQERALYGGPTDLPPARSDEEELRWQRLMTGLLPAAEMPSTADLQRLLPIYGAWKKSKDTDLQQQQQPQPQQQEEAVQSSSISAPSLGSRLTLVGKGTETDRMARAAAKGILAAKRAAEAQRLKQIVADARTQAGFDAPELDAATTGRGKYERKKHNNNKKNNNSNNNNNNNAAMVPLAGGDEAAAGSPESLRHLLPVVGTAPPRKRMKRTAAPELTPSSPEEQRPSEERLPKSRPAAASDKSPSLSEGMPQPKRSAASLGPSSPEERTPKSKRAVASELSPSPSERRRPKPKRSADDDSDDAPAPKAKAKAAAAKPADSDDEIDDAPSPKAKAKAKAAAAKPADSDDEIDDAPSPKAKAEAKAAAAKAADSDDDSDDAPAPKAKAKARAAAGSDAFAEKTVSVAARPPDTPPPAASLSAEPRPKSEVRPSDAELMPPPSMLPARLRRPAPAVRGPSKAPLSALRPVVKNRPRRAGF</sequence>
<feature type="region of interest" description="Disordered" evidence="1">
    <location>
        <begin position="804"/>
        <end position="836"/>
    </location>
</feature>